<feature type="binding site" evidence="1">
    <location>
        <position position="20"/>
    </location>
    <ligand>
        <name>Zn(2+)</name>
        <dbReference type="ChEBI" id="CHEBI:29105"/>
    </ligand>
</feature>
<dbReference type="GO" id="GO:0005634">
    <property type="term" value="C:nucleus"/>
    <property type="evidence" value="ECO:0007669"/>
    <property type="project" value="InterPro"/>
</dbReference>
<dbReference type="PROSITE" id="PS51915">
    <property type="entry name" value="ZAD"/>
    <property type="match status" value="1"/>
</dbReference>
<proteinExistence type="predicted"/>
<dbReference type="EMBL" id="CAACVG010013263">
    <property type="protein sequence ID" value="VEN61635.1"/>
    <property type="molecule type" value="Genomic_DNA"/>
</dbReference>
<organism evidence="3 4">
    <name type="scientific">Callosobruchus maculatus</name>
    <name type="common">Southern cowpea weevil</name>
    <name type="synonym">Pulse bruchid</name>
    <dbReference type="NCBI Taxonomy" id="64391"/>
    <lineage>
        <taxon>Eukaryota</taxon>
        <taxon>Metazoa</taxon>
        <taxon>Ecdysozoa</taxon>
        <taxon>Arthropoda</taxon>
        <taxon>Hexapoda</taxon>
        <taxon>Insecta</taxon>
        <taxon>Pterygota</taxon>
        <taxon>Neoptera</taxon>
        <taxon>Endopterygota</taxon>
        <taxon>Coleoptera</taxon>
        <taxon>Polyphaga</taxon>
        <taxon>Cucujiformia</taxon>
        <taxon>Chrysomeloidea</taxon>
        <taxon>Chrysomelidae</taxon>
        <taxon>Bruchinae</taxon>
        <taxon>Bruchini</taxon>
        <taxon>Callosobruchus</taxon>
    </lineage>
</organism>
<feature type="binding site" evidence="1">
    <location>
        <position position="66"/>
    </location>
    <ligand>
        <name>Zn(2+)</name>
        <dbReference type="ChEBI" id="CHEBI:29105"/>
    </ligand>
</feature>
<dbReference type="AlphaFoldDB" id="A0A653DN76"/>
<feature type="domain" description="ZAD" evidence="2">
    <location>
        <begin position="15"/>
        <end position="93"/>
    </location>
</feature>
<name>A0A653DN76_CALMS</name>
<protein>
    <recommendedName>
        <fullName evidence="2">ZAD domain-containing protein</fullName>
    </recommendedName>
</protein>
<evidence type="ECO:0000313" key="4">
    <source>
        <dbReference type="Proteomes" id="UP000410492"/>
    </source>
</evidence>
<accession>A0A653DN76</accession>
<dbReference type="SMART" id="SM00868">
    <property type="entry name" value="zf-AD"/>
    <property type="match status" value="1"/>
</dbReference>
<gene>
    <name evidence="3" type="ORF">CALMAC_LOCUS18980</name>
</gene>
<sequence>MEIKIENNLLFDVSKICRVCLSEKEQMRSVFMQDESTGQSMILAEMLMGFSAVQIENGDGLPTLICLQCVHQISRCYSFKQLCEQSDMNLRHYLGKPVTSKQTKLEENQNNDYTTSLFLDNFGMESSSEDSDEDDYKDDFLTLPPILSDNPNDEKVIAQKQLLKAAKFQKMRLTKRKLLTKGGKSAGKL</sequence>
<dbReference type="GO" id="GO:0008270">
    <property type="term" value="F:zinc ion binding"/>
    <property type="evidence" value="ECO:0007669"/>
    <property type="project" value="UniProtKB-UniRule"/>
</dbReference>
<dbReference type="SUPFAM" id="SSF57716">
    <property type="entry name" value="Glucocorticoid receptor-like (DNA-binding domain)"/>
    <property type="match status" value="1"/>
</dbReference>
<feature type="binding site" evidence="1">
    <location>
        <position position="69"/>
    </location>
    <ligand>
        <name>Zn(2+)</name>
        <dbReference type="ChEBI" id="CHEBI:29105"/>
    </ligand>
</feature>
<reference evidence="3 4" key="1">
    <citation type="submission" date="2019-01" db="EMBL/GenBank/DDBJ databases">
        <authorList>
            <person name="Sayadi A."/>
        </authorList>
    </citation>
    <scope>NUCLEOTIDE SEQUENCE [LARGE SCALE GENOMIC DNA]</scope>
</reference>
<evidence type="ECO:0000313" key="3">
    <source>
        <dbReference type="EMBL" id="VEN61635.1"/>
    </source>
</evidence>
<evidence type="ECO:0000256" key="1">
    <source>
        <dbReference type="PROSITE-ProRule" id="PRU01263"/>
    </source>
</evidence>
<feature type="binding site" evidence="1">
    <location>
        <position position="17"/>
    </location>
    <ligand>
        <name>Zn(2+)</name>
        <dbReference type="ChEBI" id="CHEBI:29105"/>
    </ligand>
</feature>
<keyword evidence="1" id="KW-0862">Zinc</keyword>
<dbReference type="OrthoDB" id="6774971at2759"/>
<keyword evidence="1" id="KW-0479">Metal-binding</keyword>
<evidence type="ECO:0000259" key="2">
    <source>
        <dbReference type="PROSITE" id="PS51915"/>
    </source>
</evidence>
<dbReference type="Proteomes" id="UP000410492">
    <property type="component" value="Unassembled WGS sequence"/>
</dbReference>
<keyword evidence="1" id="KW-0863">Zinc-finger</keyword>
<dbReference type="Gene3D" id="3.40.1800.20">
    <property type="match status" value="1"/>
</dbReference>
<dbReference type="FunFam" id="3.40.1800.20:FF:000001">
    <property type="entry name" value="zinc finger protein 836"/>
    <property type="match status" value="1"/>
</dbReference>
<dbReference type="InterPro" id="IPR012934">
    <property type="entry name" value="Znf_AD"/>
</dbReference>
<dbReference type="Pfam" id="PF07776">
    <property type="entry name" value="zf-AD"/>
    <property type="match status" value="1"/>
</dbReference>
<keyword evidence="4" id="KW-1185">Reference proteome</keyword>